<sequence length="94" mass="10366">MDKAEFEKLTLDQLRKEADKYGLPTGGSKSALIEAIITHLSEHGPIEDLLLTEVVPTGQTVFAEQRGSLARDNELQGSPDVMLQMMAALQRQQD</sequence>
<dbReference type="Gene3D" id="1.10.720.30">
    <property type="entry name" value="SAP domain"/>
    <property type="match status" value="1"/>
</dbReference>
<dbReference type="InterPro" id="IPR003034">
    <property type="entry name" value="SAP_dom"/>
</dbReference>
<protein>
    <submittedName>
        <fullName evidence="2">Miz zinc finger family protein</fullName>
    </submittedName>
</protein>
<evidence type="ECO:0000259" key="1">
    <source>
        <dbReference type="PROSITE" id="PS50800"/>
    </source>
</evidence>
<dbReference type="InterPro" id="IPR036361">
    <property type="entry name" value="SAP_dom_sf"/>
</dbReference>
<proteinExistence type="predicted"/>
<dbReference type="Proteomes" id="UP000036403">
    <property type="component" value="Unassembled WGS sequence"/>
</dbReference>
<evidence type="ECO:0000313" key="2">
    <source>
        <dbReference type="EMBL" id="KMQ84501.1"/>
    </source>
</evidence>
<organism evidence="2 3">
    <name type="scientific">Lasius niger</name>
    <name type="common">Black garden ant</name>
    <dbReference type="NCBI Taxonomy" id="67767"/>
    <lineage>
        <taxon>Eukaryota</taxon>
        <taxon>Metazoa</taxon>
        <taxon>Ecdysozoa</taxon>
        <taxon>Arthropoda</taxon>
        <taxon>Hexapoda</taxon>
        <taxon>Insecta</taxon>
        <taxon>Pterygota</taxon>
        <taxon>Neoptera</taxon>
        <taxon>Endopterygota</taxon>
        <taxon>Hymenoptera</taxon>
        <taxon>Apocrita</taxon>
        <taxon>Aculeata</taxon>
        <taxon>Formicoidea</taxon>
        <taxon>Formicidae</taxon>
        <taxon>Formicinae</taxon>
        <taxon>Lasius</taxon>
        <taxon>Lasius</taxon>
    </lineage>
</organism>
<dbReference type="PaxDb" id="67767-A0A0J7K2R0"/>
<reference evidence="2 3" key="1">
    <citation type="submission" date="2015-04" db="EMBL/GenBank/DDBJ databases">
        <title>Lasius niger genome sequencing.</title>
        <authorList>
            <person name="Konorov E.A."/>
            <person name="Nikitin M.A."/>
            <person name="Kirill M.V."/>
            <person name="Chang P."/>
        </authorList>
    </citation>
    <scope>NUCLEOTIDE SEQUENCE [LARGE SCALE GENOMIC DNA]</scope>
    <source>
        <tissue evidence="2">Whole</tissue>
    </source>
</reference>
<dbReference type="EMBL" id="LBMM01016210">
    <property type="protein sequence ID" value="KMQ84501.1"/>
    <property type="molecule type" value="Genomic_DNA"/>
</dbReference>
<dbReference type="SMART" id="SM00513">
    <property type="entry name" value="SAP"/>
    <property type="match status" value="1"/>
</dbReference>
<dbReference type="SUPFAM" id="SSF68906">
    <property type="entry name" value="SAP domain"/>
    <property type="match status" value="1"/>
</dbReference>
<keyword evidence="3" id="KW-1185">Reference proteome</keyword>
<comment type="caution">
    <text evidence="2">The sequence shown here is derived from an EMBL/GenBank/DDBJ whole genome shotgun (WGS) entry which is preliminary data.</text>
</comment>
<dbReference type="AlphaFoldDB" id="A0A0J7K2R0"/>
<gene>
    <name evidence="2" type="ORF">RF55_17636</name>
</gene>
<feature type="domain" description="SAP" evidence="1">
    <location>
        <begin position="6"/>
        <end position="40"/>
    </location>
</feature>
<dbReference type="Pfam" id="PF02037">
    <property type="entry name" value="SAP"/>
    <property type="match status" value="1"/>
</dbReference>
<name>A0A0J7K2R0_LASNI</name>
<dbReference type="PROSITE" id="PS50800">
    <property type="entry name" value="SAP"/>
    <property type="match status" value="1"/>
</dbReference>
<accession>A0A0J7K2R0</accession>
<evidence type="ECO:0000313" key="3">
    <source>
        <dbReference type="Proteomes" id="UP000036403"/>
    </source>
</evidence>